<gene>
    <name evidence="2" type="ORF">VCX44_24190</name>
</gene>
<feature type="transmembrane region" description="Helical" evidence="1">
    <location>
        <begin position="61"/>
        <end position="78"/>
    </location>
</feature>
<evidence type="ECO:0000313" key="2">
    <source>
        <dbReference type="EMBL" id="MEA9438803.1"/>
    </source>
</evidence>
<keyword evidence="1" id="KW-0812">Transmembrane</keyword>
<keyword evidence="1" id="KW-0472">Membrane</keyword>
<proteinExistence type="predicted"/>
<evidence type="ECO:0000256" key="1">
    <source>
        <dbReference type="SAM" id="Phobius"/>
    </source>
</evidence>
<name>A0ABU5WFX6_AERCA</name>
<dbReference type="EMBL" id="JAYGOJ010000279">
    <property type="protein sequence ID" value="MEA9438803.1"/>
    <property type="molecule type" value="Genomic_DNA"/>
</dbReference>
<reference evidence="2 3" key="1">
    <citation type="submission" date="2023-12" db="EMBL/GenBank/DDBJ databases">
        <title>Characterization of antibiotic resistance in Aeromonas spp. in hospital effluent.</title>
        <authorList>
            <person name="Negoseki B.R.S."/>
            <person name="Krul D."/>
            <person name="Siqueira A.C."/>
            <person name="Almeida M."/>
            <person name="Mesa D."/>
            <person name="Conte D."/>
            <person name="Dalla-Costa L.M."/>
        </authorList>
    </citation>
    <scope>NUCLEOTIDE SEQUENCE [LARGE SCALE GENOMIC DNA]</scope>
    <source>
        <strain evidence="2 3">36v</strain>
    </source>
</reference>
<comment type="caution">
    <text evidence="2">The sequence shown here is derived from an EMBL/GenBank/DDBJ whole genome shotgun (WGS) entry which is preliminary data.</text>
</comment>
<keyword evidence="3" id="KW-1185">Reference proteome</keyword>
<accession>A0ABU5WFX6</accession>
<feature type="transmembrane region" description="Helical" evidence="1">
    <location>
        <begin position="23"/>
        <end position="41"/>
    </location>
</feature>
<keyword evidence="1" id="KW-1133">Transmembrane helix</keyword>
<evidence type="ECO:0000313" key="3">
    <source>
        <dbReference type="Proteomes" id="UP001304847"/>
    </source>
</evidence>
<sequence>MRNGLVRTLVVSLIVVLLLTQKHSGFMLAFVLLFLVPWFAYSGYRCLRFPIERKLRIQKTIVWFVAVVVIVSVHLVMYRSAKSYALGVSEKIETYISIHGQCPTKLEDVGISKSTFKEHLGLGGYSCKDQRPFLFYASTYVPFETENYDFTKHEWRHVYD</sequence>
<dbReference type="RefSeq" id="WP_323581165.1">
    <property type="nucleotide sequence ID" value="NZ_JAYGOJ010000279.1"/>
</dbReference>
<dbReference type="Proteomes" id="UP001304847">
    <property type="component" value="Unassembled WGS sequence"/>
</dbReference>
<protein>
    <submittedName>
        <fullName evidence="2">Uncharacterized protein</fullName>
    </submittedName>
</protein>
<organism evidence="2 3">
    <name type="scientific">Aeromonas caviae</name>
    <name type="common">Aeromonas punctata</name>
    <dbReference type="NCBI Taxonomy" id="648"/>
    <lineage>
        <taxon>Bacteria</taxon>
        <taxon>Pseudomonadati</taxon>
        <taxon>Pseudomonadota</taxon>
        <taxon>Gammaproteobacteria</taxon>
        <taxon>Aeromonadales</taxon>
        <taxon>Aeromonadaceae</taxon>
        <taxon>Aeromonas</taxon>
    </lineage>
</organism>